<evidence type="ECO:0000313" key="2">
    <source>
        <dbReference type="Proteomes" id="UP001314170"/>
    </source>
</evidence>
<proteinExistence type="predicted"/>
<dbReference type="EMBL" id="CAWUPB010000851">
    <property type="protein sequence ID" value="CAK7326235.1"/>
    <property type="molecule type" value="Genomic_DNA"/>
</dbReference>
<reference evidence="1 2" key="1">
    <citation type="submission" date="2024-01" db="EMBL/GenBank/DDBJ databases">
        <authorList>
            <person name="Waweru B."/>
        </authorList>
    </citation>
    <scope>NUCLEOTIDE SEQUENCE [LARGE SCALE GENOMIC DNA]</scope>
</reference>
<protein>
    <submittedName>
        <fullName evidence="1">Uncharacterized protein</fullName>
    </submittedName>
</protein>
<keyword evidence="2" id="KW-1185">Reference proteome</keyword>
<gene>
    <name evidence="1" type="ORF">DCAF_LOCUS3934</name>
</gene>
<organism evidence="1 2">
    <name type="scientific">Dovyalis caffra</name>
    <dbReference type="NCBI Taxonomy" id="77055"/>
    <lineage>
        <taxon>Eukaryota</taxon>
        <taxon>Viridiplantae</taxon>
        <taxon>Streptophyta</taxon>
        <taxon>Embryophyta</taxon>
        <taxon>Tracheophyta</taxon>
        <taxon>Spermatophyta</taxon>
        <taxon>Magnoliopsida</taxon>
        <taxon>eudicotyledons</taxon>
        <taxon>Gunneridae</taxon>
        <taxon>Pentapetalae</taxon>
        <taxon>rosids</taxon>
        <taxon>fabids</taxon>
        <taxon>Malpighiales</taxon>
        <taxon>Salicaceae</taxon>
        <taxon>Flacourtieae</taxon>
        <taxon>Dovyalis</taxon>
    </lineage>
</organism>
<accession>A0AAV1QZM8</accession>
<feature type="non-terminal residue" evidence="1">
    <location>
        <position position="1"/>
    </location>
</feature>
<comment type="caution">
    <text evidence="1">The sequence shown here is derived from an EMBL/GenBank/DDBJ whole genome shotgun (WGS) entry which is preliminary data.</text>
</comment>
<evidence type="ECO:0000313" key="1">
    <source>
        <dbReference type="EMBL" id="CAK7326235.1"/>
    </source>
</evidence>
<sequence length="63" mass="6587">DASAQAEIPMTQFCACSCDNTGTTWTCLSSKLTHTVDISQIAGSQSPIAANLLQKMVRGVIGD</sequence>
<dbReference type="Proteomes" id="UP001314170">
    <property type="component" value="Unassembled WGS sequence"/>
</dbReference>
<dbReference type="AlphaFoldDB" id="A0AAV1QZM8"/>
<name>A0AAV1QZM8_9ROSI</name>